<evidence type="ECO:0000256" key="4">
    <source>
        <dbReference type="PROSITE-ProRule" id="PRU00236"/>
    </source>
</evidence>
<gene>
    <name evidence="6" type="ORF">SAPIO_CDS5436</name>
</gene>
<keyword evidence="4" id="KW-0862">Zinc</keyword>
<accession>A0A084G6M2</accession>
<feature type="domain" description="Deacetylase sirtuin-type" evidence="5">
    <location>
        <begin position="1"/>
        <end position="293"/>
    </location>
</feature>
<dbReference type="Gene3D" id="3.40.50.1220">
    <property type="entry name" value="TPP-binding domain"/>
    <property type="match status" value="1"/>
</dbReference>
<dbReference type="OMA" id="LIHMHGE"/>
<dbReference type="Gene3D" id="3.30.1600.10">
    <property type="entry name" value="SIR2/SIRT2 'Small Domain"/>
    <property type="match status" value="1"/>
</dbReference>
<dbReference type="Pfam" id="PF02146">
    <property type="entry name" value="SIR2"/>
    <property type="match status" value="1"/>
</dbReference>
<dbReference type="PROSITE" id="PS50305">
    <property type="entry name" value="SIRTUIN"/>
    <property type="match status" value="1"/>
</dbReference>
<dbReference type="GO" id="GO:0017136">
    <property type="term" value="F:histone deacetylase activity, NAD-dependent"/>
    <property type="evidence" value="ECO:0007669"/>
    <property type="project" value="TreeGrafter"/>
</dbReference>
<protein>
    <submittedName>
        <fullName evidence="6">Putative SIR2 family histone deacetylase</fullName>
    </submittedName>
</protein>
<reference evidence="6 7" key="1">
    <citation type="journal article" date="2014" name="Genome Announc.">
        <title>Draft genome sequence of the pathogenic fungus Scedosporium apiospermum.</title>
        <authorList>
            <person name="Vandeputte P."/>
            <person name="Ghamrawi S."/>
            <person name="Rechenmann M."/>
            <person name="Iltis A."/>
            <person name="Giraud S."/>
            <person name="Fleury M."/>
            <person name="Thornton C."/>
            <person name="Delhaes L."/>
            <person name="Meyer W."/>
            <person name="Papon N."/>
            <person name="Bouchara J.P."/>
        </authorList>
    </citation>
    <scope>NUCLEOTIDE SEQUENCE [LARGE SCALE GENOMIC DNA]</scope>
    <source>
        <strain evidence="6 7">IHEM 14462</strain>
    </source>
</reference>
<organism evidence="6 7">
    <name type="scientific">Pseudallescheria apiosperma</name>
    <name type="common">Scedosporium apiospermum</name>
    <dbReference type="NCBI Taxonomy" id="563466"/>
    <lineage>
        <taxon>Eukaryota</taxon>
        <taxon>Fungi</taxon>
        <taxon>Dikarya</taxon>
        <taxon>Ascomycota</taxon>
        <taxon>Pezizomycotina</taxon>
        <taxon>Sordariomycetes</taxon>
        <taxon>Hypocreomycetidae</taxon>
        <taxon>Microascales</taxon>
        <taxon>Microascaceae</taxon>
        <taxon>Scedosporium</taxon>
    </lineage>
</organism>
<dbReference type="InterPro" id="IPR026590">
    <property type="entry name" value="Ssirtuin_cat_dom"/>
</dbReference>
<dbReference type="OrthoDB" id="424302at2759"/>
<keyword evidence="3" id="KW-0520">NAD</keyword>
<sequence length="293" mass="32589">MPPYNDLSRFHRLLTENPRILLVCGAGLSASSGLPTFRGAGGLWRNHSATALATPMAFQRDPGLVWLFYAYRRHMCMNAVPNRGHLALAALAEKYSNVFCVSQNVDNLLEKANYPREKLRKIHGCLFGLKCSDDTCTWRSTNYTDDPLWPILAPASEDVDPTKTLPLLDPDHPAPHIPAKDIPKCPQCQNERALQRPDIVWFGESMDDRNVDDIQNWIDEGVDVVLSIGTSEAVSTAAGFLYDARAQGAVYVNVNLDAEEEDRLRYLDEEDFAFGGDASELLPKLFGPIIGEI</sequence>
<keyword evidence="4" id="KW-0479">Metal-binding</keyword>
<dbReference type="InterPro" id="IPR029035">
    <property type="entry name" value="DHS-like_NAD/FAD-binding_dom"/>
</dbReference>
<feature type="binding site" evidence="4">
    <location>
        <position position="136"/>
    </location>
    <ligand>
        <name>Zn(2+)</name>
        <dbReference type="ChEBI" id="CHEBI:29105"/>
    </ligand>
</feature>
<evidence type="ECO:0000256" key="2">
    <source>
        <dbReference type="ARBA" id="ARBA00022679"/>
    </source>
</evidence>
<dbReference type="AlphaFoldDB" id="A0A084G6M2"/>
<feature type="binding site" evidence="4">
    <location>
        <position position="188"/>
    </location>
    <ligand>
        <name>Zn(2+)</name>
        <dbReference type="ChEBI" id="CHEBI:29105"/>
    </ligand>
</feature>
<dbReference type="VEuPathDB" id="FungiDB:SAPIO_CDS5436"/>
<dbReference type="GO" id="GO:0005634">
    <property type="term" value="C:nucleus"/>
    <property type="evidence" value="ECO:0007669"/>
    <property type="project" value="TreeGrafter"/>
</dbReference>
<evidence type="ECO:0000313" key="7">
    <source>
        <dbReference type="Proteomes" id="UP000028545"/>
    </source>
</evidence>
<dbReference type="InterPro" id="IPR026591">
    <property type="entry name" value="Sirtuin_cat_small_dom_sf"/>
</dbReference>
<dbReference type="KEGG" id="sapo:SAPIO_CDS5436"/>
<dbReference type="SUPFAM" id="SSF52467">
    <property type="entry name" value="DHS-like NAD/FAD-binding domain"/>
    <property type="match status" value="1"/>
</dbReference>
<dbReference type="RefSeq" id="XP_016642783.1">
    <property type="nucleotide sequence ID" value="XM_016787768.1"/>
</dbReference>
<dbReference type="HOGENOM" id="CLU_023643_3_1_1"/>
<keyword evidence="2" id="KW-0808">Transferase</keyword>
<dbReference type="Proteomes" id="UP000028545">
    <property type="component" value="Unassembled WGS sequence"/>
</dbReference>
<dbReference type="InterPro" id="IPR050134">
    <property type="entry name" value="NAD-dep_sirtuin_deacylases"/>
</dbReference>
<dbReference type="PANTHER" id="PTHR11085">
    <property type="entry name" value="NAD-DEPENDENT PROTEIN DEACYLASE SIRTUIN-5, MITOCHONDRIAL-RELATED"/>
    <property type="match status" value="1"/>
</dbReference>
<evidence type="ECO:0000259" key="5">
    <source>
        <dbReference type="PROSITE" id="PS50305"/>
    </source>
</evidence>
<dbReference type="GO" id="GO:0046872">
    <property type="term" value="F:metal ion binding"/>
    <property type="evidence" value="ECO:0007669"/>
    <property type="project" value="UniProtKB-KW"/>
</dbReference>
<keyword evidence="7" id="KW-1185">Reference proteome</keyword>
<evidence type="ECO:0000313" key="6">
    <source>
        <dbReference type="EMBL" id="KEZ42984.1"/>
    </source>
</evidence>
<comment type="similarity">
    <text evidence="1">Belongs to the sirtuin family. Class I subfamily.</text>
</comment>
<dbReference type="GO" id="GO:0070403">
    <property type="term" value="F:NAD+ binding"/>
    <property type="evidence" value="ECO:0007669"/>
    <property type="project" value="InterPro"/>
</dbReference>
<evidence type="ECO:0000256" key="1">
    <source>
        <dbReference type="ARBA" id="ARBA00006924"/>
    </source>
</evidence>
<feature type="binding site" evidence="4">
    <location>
        <position position="185"/>
    </location>
    <ligand>
        <name>Zn(2+)</name>
        <dbReference type="ChEBI" id="CHEBI:29105"/>
    </ligand>
</feature>
<feature type="active site" description="Proton acceptor" evidence="4">
    <location>
        <position position="123"/>
    </location>
</feature>
<evidence type="ECO:0000256" key="3">
    <source>
        <dbReference type="ARBA" id="ARBA00023027"/>
    </source>
</evidence>
<comment type="caution">
    <text evidence="6">The sequence shown here is derived from an EMBL/GenBank/DDBJ whole genome shotgun (WGS) entry which is preliminary data.</text>
</comment>
<proteinExistence type="inferred from homology"/>
<name>A0A084G6M2_PSEDA</name>
<dbReference type="InterPro" id="IPR003000">
    <property type="entry name" value="Sirtuin"/>
</dbReference>
<feature type="binding site" evidence="4">
    <location>
        <position position="131"/>
    </location>
    <ligand>
        <name>Zn(2+)</name>
        <dbReference type="ChEBI" id="CHEBI:29105"/>
    </ligand>
</feature>
<dbReference type="PANTHER" id="PTHR11085:SF10">
    <property type="entry name" value="NAD-DEPENDENT PROTEIN DEACYLASE SIRTUIN-5, MITOCHONDRIAL-RELATED"/>
    <property type="match status" value="1"/>
</dbReference>
<dbReference type="GeneID" id="27724508"/>
<dbReference type="EMBL" id="JOWA01000098">
    <property type="protein sequence ID" value="KEZ42984.1"/>
    <property type="molecule type" value="Genomic_DNA"/>
</dbReference>